<sequence>MKRLERLKSLNLIYLHRLSLQVTHRKTETHQARMKRGQNF</sequence>
<dbReference type="OrthoDB" id="39156at10239"/>
<evidence type="ECO:0000313" key="2">
    <source>
        <dbReference type="Proteomes" id="UP000000921"/>
    </source>
</evidence>
<reference evidence="1 2" key="1">
    <citation type="journal article" date="2005" name="Proc. Natl. Acad. Sci. U.S.A.">
        <title>The complete genomes and proteomes of 27 Staphylococcus aureus bacteriophages.</title>
        <authorList>
            <person name="Kwan T."/>
            <person name="Liu J."/>
            <person name="Dubow M."/>
            <person name="Gros P."/>
            <person name="Pelletier J."/>
        </authorList>
    </citation>
    <scope>NUCLEOTIDE SEQUENCE</scope>
</reference>
<dbReference type="EMBL" id="AY954965">
    <property type="protein sequence ID" value="AAX91856.1"/>
    <property type="molecule type" value="Genomic_DNA"/>
</dbReference>
<dbReference type="GeneID" id="5133688"/>
<accession>Q4ZAW6</accession>
<dbReference type="KEGG" id="vg:5133688"/>
<dbReference type="Proteomes" id="UP000000921">
    <property type="component" value="Segment"/>
</dbReference>
<keyword evidence="2" id="KW-1185">Reference proteome</keyword>
<dbReference type="RefSeq" id="YP_240610.1">
    <property type="nucleotide sequence ID" value="NC_007062.1"/>
</dbReference>
<protein>
    <submittedName>
        <fullName evidence="1">ORF142</fullName>
    </submittedName>
</protein>
<evidence type="ECO:0000313" key="1">
    <source>
        <dbReference type="EMBL" id="AAX91856.1"/>
    </source>
</evidence>
<proteinExistence type="predicted"/>
<name>Q4ZAW6_9CAUD</name>
<organism evidence="1 2">
    <name type="scientific">Staphylococcus phage 52A</name>
    <dbReference type="NCBI Taxonomy" id="2908114"/>
    <lineage>
        <taxon>Viruses</taxon>
        <taxon>Duplodnaviria</taxon>
        <taxon>Heunggongvirae</taxon>
        <taxon>Uroviricota</taxon>
        <taxon>Caudoviricetes</taxon>
        <taxon>Azeredovirinae</taxon>
        <taxon>Phietavirus</taxon>
        <taxon>Phietavirus pv52a</taxon>
    </lineage>
</organism>